<dbReference type="GO" id="GO:0005789">
    <property type="term" value="C:endoplasmic reticulum membrane"/>
    <property type="evidence" value="ECO:0007669"/>
    <property type="project" value="UniProtKB-SubCell"/>
</dbReference>
<evidence type="ECO:0000256" key="10">
    <source>
        <dbReference type="ARBA" id="ARBA00023136"/>
    </source>
</evidence>
<proteinExistence type="inferred from homology"/>
<comment type="similarity">
    <text evidence="13">Belongs to the glycosyltransferase ALG3 family.</text>
</comment>
<feature type="transmembrane region" description="Helical" evidence="14">
    <location>
        <begin position="352"/>
        <end position="371"/>
    </location>
</feature>
<dbReference type="InParanoid" id="H2B2E5"/>
<dbReference type="GeneID" id="13887003"/>
<dbReference type="PANTHER" id="PTHR12646">
    <property type="entry name" value="NOT56 - RELATED"/>
    <property type="match status" value="1"/>
</dbReference>
<dbReference type="InterPro" id="IPR007873">
    <property type="entry name" value="Glycosyltransferase_ALG3"/>
</dbReference>
<comment type="function">
    <text evidence="11 14">Dol-P-Man:Man(5)GlcNAc(2)-PP-Dol alpha-1,3-mannosyltransferase that operates in the biosynthetic pathway of dolichol-linked oligosaccharides, the glycan precursors employed in protein asparagine (N)-glycosylation. The assembly of dolichol-linked oligosaccharides begins on the cytosolic side of the endoplasmic reticulum membrane and finishes in its lumen. The sequential addition of sugars to dolichol pyrophosphate produces dolichol-linked oligosaccharides containing fourteen sugars, including two GlcNAcs, nine mannoses and three glucoses. Once assembled, the oligosaccharide is transferred from the lipid to nascent proteins by oligosaccharyltransferases. In the lumen of the endoplasmic reticulum, adds the first dolichyl beta-D-mannosyl phosphate derived mannose in an alpha-1,3 linkage to Man(5)GlcNAc(2)-PP-dolichol to produce Man(6)GlcNAc(2)-PP-dolichol.</text>
</comment>
<evidence type="ECO:0000256" key="2">
    <source>
        <dbReference type="ARBA" id="ARBA00004922"/>
    </source>
</evidence>
<accession>H2B2E5</accession>
<keyword evidence="6 14" id="KW-0808">Transferase</keyword>
<keyword evidence="5 14" id="KW-0328">Glycosyltransferase</keyword>
<evidence type="ECO:0000256" key="7">
    <source>
        <dbReference type="ARBA" id="ARBA00022692"/>
    </source>
</evidence>
<gene>
    <name evidence="15" type="primary">KAFR0L01850</name>
    <name evidence="15" type="ORF">KAFR_0L01850</name>
</gene>
<name>H2B2E5_KAZAF</name>
<comment type="subcellular location">
    <subcellularLocation>
        <location evidence="1 14">Endoplasmic reticulum membrane</location>
        <topology evidence="1 14">Multi-pass membrane protein</topology>
    </subcellularLocation>
</comment>
<feature type="transmembrane region" description="Helical" evidence="14">
    <location>
        <begin position="216"/>
        <end position="236"/>
    </location>
</feature>
<keyword evidence="8 14" id="KW-0256">Endoplasmic reticulum</keyword>
<evidence type="ECO:0000256" key="5">
    <source>
        <dbReference type="ARBA" id="ARBA00022676"/>
    </source>
</evidence>
<evidence type="ECO:0000256" key="9">
    <source>
        <dbReference type="ARBA" id="ARBA00022989"/>
    </source>
</evidence>
<evidence type="ECO:0000256" key="3">
    <source>
        <dbReference type="ARBA" id="ARBA00011964"/>
    </source>
</evidence>
<evidence type="ECO:0000256" key="13">
    <source>
        <dbReference type="ARBA" id="ARBA00093457"/>
    </source>
</evidence>
<feature type="transmembrane region" description="Helical" evidence="14">
    <location>
        <begin position="415"/>
        <end position="433"/>
    </location>
</feature>
<dbReference type="OrthoDB" id="20028at2759"/>
<sequence length="448" mass="52549">MTSELKEAQIAETKEPEKFVRPPLDLWQDLKDGIEYLLFNPRANLIVIPTLLFMESAALKIIIKNVAYTEIDYKAYMEQIETIVYYKNLNYTEIEGGTGPLVYPAGHVMLYKIMHRLTDGMENLDKGQLWFRYLYMFTMLLQMLCYNKLSIPPWCVVLGCLSKRVHSIYVLRLFNDCFTTFFMVMTVFHMILAAAPRKPTEMILSILSALTYSMAVSIKMNALLYFPAMMIGVYIVNKGNLFKTLVCFIVMLGWQVYVALPFLKTFPMEYLKNAFNFSRQFMFEWSINWQFIGEEGFHNVWFQKSLLMGHIIFLLVVVAVRYPRFFHDLITSMKRPFSNVMVTMSRDDRERIVPQLLIITNFIGIIFARSLHYQFLVWYQWTLPMLLHWSQVPLPVGIVWYALHEYCWNVYPPNAATSALLLVLNSLLLLLCVRPHHTKTDDHVKKTI</sequence>
<dbReference type="GO" id="GO:0052925">
    <property type="term" value="F:dol-P-Man:Man(5)GlcNAc(2)-PP-Dol alpha-1,3-mannosyltransferase activity"/>
    <property type="evidence" value="ECO:0007669"/>
    <property type="project" value="UniProtKB-EC"/>
</dbReference>
<evidence type="ECO:0000256" key="8">
    <source>
        <dbReference type="ARBA" id="ARBA00022824"/>
    </source>
</evidence>
<keyword evidence="9 14" id="KW-1133">Transmembrane helix</keyword>
<dbReference type="Proteomes" id="UP000005220">
    <property type="component" value="Chromosome 12"/>
</dbReference>
<dbReference type="UniPathway" id="UPA00378"/>
<reference evidence="15 16" key="1">
    <citation type="journal article" date="2011" name="Proc. Natl. Acad. Sci. U.S.A.">
        <title>Evolutionary erosion of yeast sex chromosomes by mating-type switching accidents.</title>
        <authorList>
            <person name="Gordon J.L."/>
            <person name="Armisen D."/>
            <person name="Proux-Wera E."/>
            <person name="Oheigeartaigh S.S."/>
            <person name="Byrne K.P."/>
            <person name="Wolfe K.H."/>
        </authorList>
    </citation>
    <scope>NUCLEOTIDE SEQUENCE [LARGE SCALE GENOMIC DNA]</scope>
    <source>
        <strain evidence="16">ATCC 22294 / BCRC 22015 / CBS 2517 / CECT 1963 / NBRC 1671 / NRRL Y-8276</strain>
    </source>
</reference>
<dbReference type="HOGENOM" id="CLU_035382_3_0_1"/>
<evidence type="ECO:0000256" key="14">
    <source>
        <dbReference type="RuleBase" id="RU364047"/>
    </source>
</evidence>
<feature type="transmembrane region" description="Helical" evidence="14">
    <location>
        <begin position="169"/>
        <end position="195"/>
    </location>
</feature>
<comment type="catalytic activity">
    <reaction evidence="12 14">
        <text>an alpha-D-Man-(1-&gt;2)-alpha-D-Man-(1-&gt;2)-alpha-D-Man-(1-&gt;3)-[alpha-D-Man-(1-&gt;6)]-beta-D-Man-(1-&gt;4)-beta-D-GlcNAc-(1-&gt;4)-alpha-D-GlcNAc-diphospho-di-trans,poly-cis-dolichol + a di-trans,poly-cis-dolichyl beta-D-mannosyl phosphate = an alpha-D-Man-(1-&gt;2)-alpha-D-Man-(1-&gt;2)-alpha-D-Man-(1-&gt;3)-[alpha-D-Man-(1-&gt;3)-alpha-D-Man-(1-&gt;6)]-beta-D-Man-(1-&gt;4)-beta-D-GlcNAc-(1-&gt;4)-alpha-D-GlcNAc-diphospho-di-trans,poly-cis-dolichol + a di-trans,poly-cis-dolichyl phosphate + H(+)</text>
        <dbReference type="Rhea" id="RHEA:29527"/>
        <dbReference type="Rhea" id="RHEA-COMP:19498"/>
        <dbReference type="Rhea" id="RHEA-COMP:19501"/>
        <dbReference type="Rhea" id="RHEA-COMP:19516"/>
        <dbReference type="Rhea" id="RHEA-COMP:19517"/>
        <dbReference type="ChEBI" id="CHEBI:15378"/>
        <dbReference type="ChEBI" id="CHEBI:57683"/>
        <dbReference type="ChEBI" id="CHEBI:58211"/>
        <dbReference type="ChEBI" id="CHEBI:132515"/>
        <dbReference type="ChEBI" id="CHEBI:132516"/>
        <dbReference type="EC" id="2.4.1.258"/>
    </reaction>
    <physiologicalReaction direction="left-to-right" evidence="12 14">
        <dbReference type="Rhea" id="RHEA:29528"/>
    </physiologicalReaction>
</comment>
<organism evidence="15 16">
    <name type="scientific">Kazachstania africana (strain ATCC 22294 / BCRC 22015 / CBS 2517 / CECT 1963 / NBRC 1671 / NRRL Y-8276)</name>
    <name type="common">Yeast</name>
    <name type="synonym">Kluyveromyces africanus</name>
    <dbReference type="NCBI Taxonomy" id="1071382"/>
    <lineage>
        <taxon>Eukaryota</taxon>
        <taxon>Fungi</taxon>
        <taxon>Dikarya</taxon>
        <taxon>Ascomycota</taxon>
        <taxon>Saccharomycotina</taxon>
        <taxon>Saccharomycetes</taxon>
        <taxon>Saccharomycetales</taxon>
        <taxon>Saccharomycetaceae</taxon>
        <taxon>Kazachstania</taxon>
    </lineage>
</organism>
<evidence type="ECO:0000313" key="15">
    <source>
        <dbReference type="EMBL" id="CCF60795.1"/>
    </source>
</evidence>
<dbReference type="FunCoup" id="H2B2E5">
    <property type="interactions" value="701"/>
</dbReference>
<keyword evidence="16" id="KW-1185">Reference proteome</keyword>
<evidence type="ECO:0000256" key="4">
    <source>
        <dbReference type="ARBA" id="ARBA00015561"/>
    </source>
</evidence>
<dbReference type="EMBL" id="HE650832">
    <property type="protein sequence ID" value="CCF60795.1"/>
    <property type="molecule type" value="Genomic_DNA"/>
</dbReference>
<dbReference type="PANTHER" id="PTHR12646:SF0">
    <property type="entry name" value="DOL-P-MAN:MAN(5)GLCNAC(2)-PP-DOL ALPHA-1,3-MANNOSYLTRANSFERASE"/>
    <property type="match status" value="1"/>
</dbReference>
<protein>
    <recommendedName>
        <fullName evidence="4 14">Dol-P-Man:Man(5)GlcNAc(2)-PP-Dol alpha-1,3-mannosyltransferase</fullName>
        <ecNumber evidence="3 14">2.4.1.258</ecNumber>
    </recommendedName>
    <alternativeName>
        <fullName evidence="14">Dol-P-Man-dependent alpha(1-3)-mannosyltransferase</fullName>
    </alternativeName>
</protein>
<evidence type="ECO:0000256" key="12">
    <source>
        <dbReference type="ARBA" id="ARBA00049506"/>
    </source>
</evidence>
<feature type="transmembrane region" description="Helical" evidence="14">
    <location>
        <begin position="242"/>
        <end position="263"/>
    </location>
</feature>
<comment type="pathway">
    <text evidence="2 14">Protein modification; protein glycosylation.</text>
</comment>
<keyword evidence="7 14" id="KW-0812">Transmembrane</keyword>
<feature type="transmembrane region" description="Helical" evidence="14">
    <location>
        <begin position="306"/>
        <end position="323"/>
    </location>
</feature>
<dbReference type="STRING" id="1071382.H2B2E5"/>
<dbReference type="eggNOG" id="KOG2762">
    <property type="taxonomic scope" value="Eukaryota"/>
</dbReference>
<dbReference type="EC" id="2.4.1.258" evidence="3 14"/>
<evidence type="ECO:0000256" key="6">
    <source>
        <dbReference type="ARBA" id="ARBA00022679"/>
    </source>
</evidence>
<dbReference type="AlphaFoldDB" id="H2B2E5"/>
<evidence type="ECO:0000313" key="16">
    <source>
        <dbReference type="Proteomes" id="UP000005220"/>
    </source>
</evidence>
<dbReference type="GO" id="GO:0006488">
    <property type="term" value="P:dolichol-linked oligosaccharide biosynthetic process"/>
    <property type="evidence" value="ECO:0007669"/>
    <property type="project" value="EnsemblFungi"/>
</dbReference>
<evidence type="ECO:0000256" key="11">
    <source>
        <dbReference type="ARBA" id="ARBA00044743"/>
    </source>
</evidence>
<evidence type="ECO:0000256" key="1">
    <source>
        <dbReference type="ARBA" id="ARBA00004477"/>
    </source>
</evidence>
<dbReference type="RefSeq" id="XP_003959930.1">
    <property type="nucleotide sequence ID" value="XM_003959881.1"/>
</dbReference>
<dbReference type="Pfam" id="PF05208">
    <property type="entry name" value="ALG3"/>
    <property type="match status" value="1"/>
</dbReference>
<keyword evidence="10 14" id="KW-0472">Membrane</keyword>
<dbReference type="KEGG" id="kaf:KAFR_0L01850"/>